<protein>
    <recommendedName>
        <fullName evidence="1">CobQ/CobB/MinD/ParA nucleotide binding domain-containing protein</fullName>
    </recommendedName>
</protein>
<accession>A0A1P8U590</accession>
<organism evidence="2 3">
    <name type="scientific">Microbacterium aurum</name>
    <dbReference type="NCBI Taxonomy" id="36805"/>
    <lineage>
        <taxon>Bacteria</taxon>
        <taxon>Bacillati</taxon>
        <taxon>Actinomycetota</taxon>
        <taxon>Actinomycetes</taxon>
        <taxon>Micrococcales</taxon>
        <taxon>Microbacteriaceae</taxon>
        <taxon>Microbacterium</taxon>
    </lineage>
</organism>
<dbReference type="PANTHER" id="PTHR13696:SF96">
    <property type="entry name" value="COBQ_COBB_MIND_PARA NUCLEOTIDE BINDING DOMAIN-CONTAINING PROTEIN"/>
    <property type="match status" value="1"/>
</dbReference>
<proteinExistence type="predicted"/>
<dbReference type="InterPro" id="IPR050678">
    <property type="entry name" value="DNA_Partitioning_ATPase"/>
</dbReference>
<name>A0A1P8U590_9MICO</name>
<keyword evidence="3" id="KW-1185">Reference proteome</keyword>
<sequence>MNVIVVANQKGGVGKTTVAMQLGAALSRRHRVLVVDTDRQGSVGWWADRSRHHLAFDLTATQSLLALGRIRELEGRYHYVLIDTAGGVEGGALMDTVMDAADFVLVPMTPDPLAFAPTLHTISRLIEPRMLRFSVLLNRIDPCIPHQAAGWCDLLDSVYGIPRFDHHLREYRAHADAPALGDVLTTLPDNRRTRGVIADVTTVGYELEAQFESALAGRW</sequence>
<evidence type="ECO:0000313" key="3">
    <source>
        <dbReference type="Proteomes" id="UP000187185"/>
    </source>
</evidence>
<dbReference type="STRING" id="36805.BOH66_02505"/>
<dbReference type="EMBL" id="CP018762">
    <property type="protein sequence ID" value="APZ33283.1"/>
    <property type="molecule type" value="Genomic_DNA"/>
</dbReference>
<evidence type="ECO:0000259" key="1">
    <source>
        <dbReference type="Pfam" id="PF01656"/>
    </source>
</evidence>
<dbReference type="InterPro" id="IPR027417">
    <property type="entry name" value="P-loop_NTPase"/>
</dbReference>
<dbReference type="Gene3D" id="3.40.50.300">
    <property type="entry name" value="P-loop containing nucleotide triphosphate hydrolases"/>
    <property type="match status" value="1"/>
</dbReference>
<dbReference type="OrthoDB" id="3173068at2"/>
<dbReference type="Pfam" id="PF01656">
    <property type="entry name" value="CbiA"/>
    <property type="match status" value="1"/>
</dbReference>
<feature type="domain" description="CobQ/CobB/MinD/ParA nucleotide binding" evidence="1">
    <location>
        <begin position="4"/>
        <end position="144"/>
    </location>
</feature>
<dbReference type="SUPFAM" id="SSF52540">
    <property type="entry name" value="P-loop containing nucleoside triphosphate hydrolases"/>
    <property type="match status" value="1"/>
</dbReference>
<dbReference type="PANTHER" id="PTHR13696">
    <property type="entry name" value="P-LOOP CONTAINING NUCLEOSIDE TRIPHOSPHATE HYDROLASE"/>
    <property type="match status" value="1"/>
</dbReference>
<dbReference type="KEGG" id="maur:BOH66_02505"/>
<dbReference type="Proteomes" id="UP000187185">
    <property type="component" value="Chromosome"/>
</dbReference>
<dbReference type="InterPro" id="IPR002586">
    <property type="entry name" value="CobQ/CobB/MinD/ParA_Nub-bd_dom"/>
</dbReference>
<evidence type="ECO:0000313" key="2">
    <source>
        <dbReference type="EMBL" id="APZ33283.1"/>
    </source>
</evidence>
<dbReference type="CDD" id="cd02042">
    <property type="entry name" value="ParAB_family"/>
    <property type="match status" value="1"/>
</dbReference>
<dbReference type="RefSeq" id="WP_076688985.1">
    <property type="nucleotide sequence ID" value="NZ_CP018762.1"/>
</dbReference>
<gene>
    <name evidence="2" type="ORF">BOH66_02505</name>
</gene>
<reference evidence="2 3" key="1">
    <citation type="submission" date="2016-12" db="EMBL/GenBank/DDBJ databases">
        <title>Complete genome sequence of Microbacterium aurum KACC 15219.</title>
        <authorList>
            <person name="Jung Y."/>
            <person name="Shin J.-H."/>
            <person name="Lee Y.-J."/>
            <person name="Yi H."/>
            <person name="Bahn Y.-S."/>
            <person name="Kim J.F."/>
            <person name="Lee D.-W."/>
        </authorList>
    </citation>
    <scope>NUCLEOTIDE SEQUENCE [LARGE SCALE GENOMIC DNA]</scope>
    <source>
        <strain evidence="2 3">KACC 15219</strain>
    </source>
</reference>
<dbReference type="AlphaFoldDB" id="A0A1P8U590"/>